<dbReference type="InterPro" id="IPR036653">
    <property type="entry name" value="CinA-like_C"/>
</dbReference>
<sequence>MQNLVFFNRLFMEKIVQKIIEILKDQKLKLASVESFTGGMFANELTNVPGASEIFYGGMISYSNEFKIQQLKVKKGLIKKYGVVSQEMAEEMVVKLIKKTKAHVGISFTGNAGPTSNNQEQVGVGYICVWYLGSLTCLKVVEPEMSRIEFKTNAILIGFEEILNKIEKNS</sequence>
<proteinExistence type="predicted"/>
<dbReference type="Proteomes" id="UP000239250">
    <property type="component" value="Chromosome"/>
</dbReference>
<dbReference type="AlphaFoldDB" id="A0A2S0NJR5"/>
<evidence type="ECO:0000259" key="1">
    <source>
        <dbReference type="Pfam" id="PF02464"/>
    </source>
</evidence>
<dbReference type="InterPro" id="IPR008136">
    <property type="entry name" value="CinA_C"/>
</dbReference>
<protein>
    <recommendedName>
        <fullName evidence="1">CinA C-terminal domain-containing protein</fullName>
    </recommendedName>
</protein>
<gene>
    <name evidence="2" type="ORF">C5T88_01475</name>
</gene>
<feature type="domain" description="CinA C-terminal" evidence="1">
    <location>
        <begin position="13"/>
        <end position="164"/>
    </location>
</feature>
<evidence type="ECO:0000313" key="2">
    <source>
        <dbReference type="EMBL" id="AVP49249.1"/>
    </source>
</evidence>
<dbReference type="Pfam" id="PF02464">
    <property type="entry name" value="CinA"/>
    <property type="match status" value="1"/>
</dbReference>
<name>A0A2S0NJR5_9MOLU</name>
<accession>A0A2S0NJR5</accession>
<dbReference type="NCBIfam" id="TIGR00199">
    <property type="entry name" value="PncC_domain"/>
    <property type="match status" value="1"/>
</dbReference>
<dbReference type="EMBL" id="CP027019">
    <property type="protein sequence ID" value="AVP49249.1"/>
    <property type="molecule type" value="Genomic_DNA"/>
</dbReference>
<dbReference type="SUPFAM" id="SSF142433">
    <property type="entry name" value="CinA-like"/>
    <property type="match status" value="1"/>
</dbReference>
<organism evidence="2 3">
    <name type="scientific">Williamsoniiplasma luminosum</name>
    <dbReference type="NCBI Taxonomy" id="214888"/>
    <lineage>
        <taxon>Bacteria</taxon>
        <taxon>Bacillati</taxon>
        <taxon>Mycoplasmatota</taxon>
        <taxon>Mollicutes</taxon>
        <taxon>Entomoplasmatales</taxon>
        <taxon>Williamsoniiplasma</taxon>
    </lineage>
</organism>
<evidence type="ECO:0000313" key="3">
    <source>
        <dbReference type="Proteomes" id="UP000239250"/>
    </source>
</evidence>
<dbReference type="Gene3D" id="3.90.950.20">
    <property type="entry name" value="CinA-like"/>
    <property type="match status" value="1"/>
</dbReference>
<reference evidence="3" key="1">
    <citation type="submission" date="2018-02" db="EMBL/GenBank/DDBJ databases">
        <title>Firefly genomes illuminate parallel origins of bioluminescence in beetles.</title>
        <authorList>
            <person name="Fallon T.R."/>
            <person name="Lower S.E.S."/>
            <person name="Behringer M."/>
            <person name="Weng J.-K."/>
        </authorList>
    </citation>
    <scope>NUCLEOTIDE SEQUENCE [LARGE SCALE GENOMIC DNA]</scope>
</reference>